<gene>
    <name evidence="3" type="ORF">Cvel_1393.t1.CR1</name>
</gene>
<feature type="compositionally biased region" description="Gly residues" evidence="1">
    <location>
        <begin position="969"/>
        <end position="993"/>
    </location>
</feature>
<proteinExistence type="predicted"/>
<dbReference type="InterPro" id="IPR005135">
    <property type="entry name" value="Endo/exonuclease/phosphatase"/>
</dbReference>
<feature type="region of interest" description="Disordered" evidence="1">
    <location>
        <begin position="1931"/>
        <end position="1986"/>
    </location>
</feature>
<feature type="region of interest" description="Disordered" evidence="1">
    <location>
        <begin position="1061"/>
        <end position="1244"/>
    </location>
</feature>
<feature type="compositionally biased region" description="Gly residues" evidence="1">
    <location>
        <begin position="388"/>
        <end position="398"/>
    </location>
</feature>
<feature type="compositionally biased region" description="Polar residues" evidence="1">
    <location>
        <begin position="2055"/>
        <end position="2071"/>
    </location>
</feature>
<organism evidence="3">
    <name type="scientific">Chromera velia CCMP2878</name>
    <dbReference type="NCBI Taxonomy" id="1169474"/>
    <lineage>
        <taxon>Eukaryota</taxon>
        <taxon>Sar</taxon>
        <taxon>Alveolata</taxon>
        <taxon>Colpodellida</taxon>
        <taxon>Chromeraceae</taxon>
        <taxon>Chromera</taxon>
    </lineage>
</organism>
<evidence type="ECO:0000256" key="1">
    <source>
        <dbReference type="SAM" id="MobiDB-lite"/>
    </source>
</evidence>
<dbReference type="VEuPathDB" id="CryptoDB:Cvel_1393"/>
<dbReference type="InterPro" id="IPR050410">
    <property type="entry name" value="CCR4/nocturin_mRNA_transcr"/>
</dbReference>
<feature type="compositionally biased region" description="Low complexity" evidence="1">
    <location>
        <begin position="1963"/>
        <end position="1972"/>
    </location>
</feature>
<feature type="region of interest" description="Disordered" evidence="1">
    <location>
        <begin position="1334"/>
        <end position="1401"/>
    </location>
</feature>
<feature type="compositionally biased region" description="Gly residues" evidence="1">
    <location>
        <begin position="1358"/>
        <end position="1371"/>
    </location>
</feature>
<feature type="region of interest" description="Disordered" evidence="1">
    <location>
        <begin position="623"/>
        <end position="700"/>
    </location>
</feature>
<feature type="region of interest" description="Disordered" evidence="1">
    <location>
        <begin position="1643"/>
        <end position="1789"/>
    </location>
</feature>
<evidence type="ECO:0000259" key="2">
    <source>
        <dbReference type="Pfam" id="PF03372"/>
    </source>
</evidence>
<feature type="compositionally biased region" description="Basic and acidic residues" evidence="1">
    <location>
        <begin position="1750"/>
        <end position="1759"/>
    </location>
</feature>
<dbReference type="PANTHER" id="PTHR12121">
    <property type="entry name" value="CARBON CATABOLITE REPRESSOR PROTEIN 4"/>
    <property type="match status" value="1"/>
</dbReference>
<feature type="region of interest" description="Disordered" evidence="1">
    <location>
        <begin position="1880"/>
        <end position="1903"/>
    </location>
</feature>
<feature type="compositionally biased region" description="Low complexity" evidence="1">
    <location>
        <begin position="677"/>
        <end position="700"/>
    </location>
</feature>
<dbReference type="EMBL" id="CDMZ01003981">
    <property type="protein sequence ID" value="CUC10438.1"/>
    <property type="molecule type" value="Genomic_DNA"/>
</dbReference>
<feature type="compositionally biased region" description="Low complexity" evidence="1">
    <location>
        <begin position="2016"/>
        <end position="2043"/>
    </location>
</feature>
<dbReference type="Pfam" id="PF03372">
    <property type="entry name" value="Exo_endo_phos"/>
    <property type="match status" value="1"/>
</dbReference>
<protein>
    <recommendedName>
        <fullName evidence="2">Endonuclease/exonuclease/phosphatase domain-containing protein</fullName>
    </recommendedName>
</protein>
<feature type="compositionally biased region" description="Low complexity" evidence="1">
    <location>
        <begin position="2097"/>
        <end position="2106"/>
    </location>
</feature>
<feature type="region of interest" description="Disordered" evidence="1">
    <location>
        <begin position="2001"/>
        <end position="2078"/>
    </location>
</feature>
<feature type="region of interest" description="Disordered" evidence="1">
    <location>
        <begin position="842"/>
        <end position="866"/>
    </location>
</feature>
<accession>A0A0K6SA47</accession>
<feature type="region of interest" description="Disordered" evidence="1">
    <location>
        <begin position="302"/>
        <end position="325"/>
    </location>
</feature>
<feature type="compositionally biased region" description="Low complexity" evidence="1">
    <location>
        <begin position="1648"/>
        <end position="1657"/>
    </location>
</feature>
<feature type="region of interest" description="Disordered" evidence="1">
    <location>
        <begin position="377"/>
        <end position="398"/>
    </location>
</feature>
<dbReference type="PANTHER" id="PTHR12121:SF34">
    <property type="entry name" value="PROTEIN ANGEL"/>
    <property type="match status" value="1"/>
</dbReference>
<feature type="region of interest" description="Disordered" evidence="1">
    <location>
        <begin position="794"/>
        <end position="825"/>
    </location>
</feature>
<sequence>MIPIHGGVLHPLVGVEGGGDNADSLCASQQHPHLQHQQVMPSAELVRCELSWAKGAVNEPFTPVEGCSIHPVIIIRDAQSGKTFDDDEPNAENPIGKTVGIRYRWFKGPPRSVCCFHPNRPSTLQCTKSFRCFCNAECFAEGWTYTKVAALHELGPQGCGGVVPHPNPHVYGPPCLPYFDFTRIQSMHDQPELPENVLNGKELGFECLFDEQHFGALRSVQGSEGEARNWTPVSESRDYIPTRDDIGHLLAFCVELFPLPMVGGMQAADEISHSSRESIGVGGSGGGTVGLVALLAEMKEAQNRKDRRRGSVGRGAGGRGESVGAGGAVGGSFGGGGLPGSSQALSRCVLTSPCVSLPGDASPRLLCAIDGSPVQLPPESLTDPSSAGKGGMHGGDGLGSRVGGTGRFSVLSWNVLADIYATGEVHGYCPHFALAWSYRRDKILREILRLDADVVCLQEVQSDHFADFFRPRLLEAGFDGMYKPKTREIFTTGTGKKASAKYTIDGCATFWRRSKFEVKTNVAVEFSTLMKEATAHVVERDRSIPADLKRLLKDNVALILVLEERTDGDGAEVHSHRERQEAPVRREVVVANTHIAANPESRDVKLWQAQLLLGEVSAQAQKRKDLAKSGAKARGVPPPQAGGRGGPGAAAVHLWNSLGAAMDDGQGVDGQGKAAGHEGPSSSSSSSASSSSNPGGASSSGSADLQLGIVVCGDFNSEPGSAVFELLSTGQCRPEHPELQITPDMPATTLHLVSFLQRSLRNRAFGHGLPLKSAYKVSLRYAGEMSQAGFFYQQQTGTSHHQPQPGGGGSGGSASVQPQSTGGGVEEARGLAAALHGLGGRGGGGGLNRGQGPGSGGASVSNSVDNWNDQGQFAEQVTTHFTNYTGTFVGCLDYLWFGEDTLSVLALLEAVGEERLYREAVGSYMLHYALPTPVRPSDHIPIMTVFAWQKPDPLSSSGSSSAAASGARGVPGGGPHGGASGGTMMGGGRGGEGQAQQQPPQQHGQQGISLTGFGGGGGGSQQLQQQQQQQPGAQHEGISSAAAHLLQRFAQQLQQQQLGGGVSHLGQAQGGVQMRNENRGGNLEGEERIGGSRLLLPRGMGGAPHEEEHNPPPGERGRPGQFPPLPVPSETQQQSAGGPSASSPFPSLAPHAHSTSSPHQSYPPHLLPQQRESNGHAHFSASESSSPRQHSFGFPVRDPNNPPNSFHTETVNAPPRQYSDPSALSSDFFHPPPSHLPLPSPDRTAGMIVDGNAGRPRWEMGGGEKPPGLPLSIVRPASTPPPVFDDFGMTGGEPRAPVHIHTNKTLPQPPAPIDSIPSVGAVFSALSLPAGGGVFEGLPEQQQQHGSRKGGPMARVLGAGGGGRGAVGGDGSFLSAEWSEPPSSPRSQHTDSASASRLSPPKNLTHLAYRNVQAVSVVSAGSNLVAASGGVGADGEEGGGGGLSLHLPPGISHAPPMLLQPQVVLPSAGNLNNKYGGAKLNAAALETGDSPAAAGGIFRDHSAGATPMHGAAGDAGLLAPPPLATSLVHQEMKMPTQKREGGSNQKQKMQLNLLSTHHQDDPGKGVHPVAAMSSPLKEKRALGALGGLVSPSPPGLCLSPHAAAAAAAAESDTTASTGDRQRVAVSLQQQQQRLDILGANPSQIQTASDSLSPSPSSCHPPFPFLYPPAVDKQPTRSPRLLAGCVPSQSQQSDEDSSSSSTCGLTTMTPTASVHRQGRGHVFESEGPLQTSPRKITTTHPHLGGCPSSPSDRDRDRDRLSPQLQEIQAGERTASANLTRSPQPRHFLQSPSLPLFPPNIQDLHHQISQQQQQQASPSSKPVMNLPSHMHHFQQTETGSRIEEEMEAAKFTNNPNYSNTSSTQFFPPAHSPPPFQAVHQNLSSSPHPMTTPQGPHQHLLAGAPAQAEAEAILRRQQELVQAVELLRNILHSSTRRRTNTTPCSPAGAGGHSHEKGAGGGGGGSPSSPSRSTSPPLLPSPSNADLERERNSALAMAQLLVTLKNNNNPHPSSFRGGPSDHSSASSSHSPSSSLSPLFAPSAPSQSHPLPRERECRPPNSNSNGVVMPSPSHTAAGTHAQDAATRLLLRGCALGSPPPGVSSSEGSAGLHSGGGGVTLREGSEGLVAAVLSSLQQQSQQQAPASSPSPTHTQPHGSGIMSSCASVATGEALGMGALQQQQEGGHSGANRGRAVLDLLGHLLDHVAQQQQQQHQGERGQTD</sequence>
<feature type="compositionally biased region" description="Polar residues" evidence="1">
    <location>
        <begin position="1385"/>
        <end position="1397"/>
    </location>
</feature>
<dbReference type="SUPFAM" id="SSF56219">
    <property type="entry name" value="DNase I-like"/>
    <property type="match status" value="1"/>
</dbReference>
<feature type="compositionally biased region" description="Low complexity" evidence="1">
    <location>
        <begin position="2122"/>
        <end position="2145"/>
    </location>
</feature>
<feature type="compositionally biased region" description="Low complexity" evidence="1">
    <location>
        <begin position="1021"/>
        <end position="1034"/>
    </location>
</feature>
<feature type="compositionally biased region" description="Pro residues" evidence="1">
    <location>
        <begin position="1230"/>
        <end position="1240"/>
    </location>
</feature>
<feature type="compositionally biased region" description="Polar residues" evidence="1">
    <location>
        <begin position="1701"/>
        <end position="1713"/>
    </location>
</feature>
<evidence type="ECO:0000313" key="3">
    <source>
        <dbReference type="EMBL" id="CUC10438.1"/>
    </source>
</evidence>
<feature type="compositionally biased region" description="Low complexity" evidence="1">
    <location>
        <begin position="994"/>
        <end position="1011"/>
    </location>
</feature>
<feature type="compositionally biased region" description="Low complexity" evidence="1">
    <location>
        <begin position="1135"/>
        <end position="1154"/>
    </location>
</feature>
<feature type="compositionally biased region" description="Gly residues" evidence="1">
    <location>
        <begin position="842"/>
        <end position="857"/>
    </location>
</feature>
<feature type="region of interest" description="Disordered" evidence="1">
    <location>
        <begin position="2090"/>
        <end position="2160"/>
    </location>
</feature>
<feature type="compositionally biased region" description="Polar residues" evidence="1">
    <location>
        <begin position="1727"/>
        <end position="1739"/>
    </location>
</feature>
<feature type="compositionally biased region" description="Low complexity" evidence="1">
    <location>
        <begin position="955"/>
        <end position="968"/>
    </location>
</feature>
<dbReference type="Gene3D" id="4.10.60.20">
    <property type="match status" value="1"/>
</dbReference>
<dbReference type="GO" id="GO:0000175">
    <property type="term" value="F:3'-5'-RNA exonuclease activity"/>
    <property type="evidence" value="ECO:0007669"/>
    <property type="project" value="TreeGrafter"/>
</dbReference>
<dbReference type="Gene3D" id="3.60.10.10">
    <property type="entry name" value="Endonuclease/exonuclease/phosphatase"/>
    <property type="match status" value="1"/>
</dbReference>
<name>A0A0K6SA47_9ALVE</name>
<feature type="compositionally biased region" description="Polar residues" evidence="1">
    <location>
        <begin position="1880"/>
        <end position="1892"/>
    </location>
</feature>
<feature type="compositionally biased region" description="Polar residues" evidence="1">
    <location>
        <begin position="2146"/>
        <end position="2160"/>
    </location>
</feature>
<feature type="compositionally biased region" description="Basic and acidic residues" evidence="1">
    <location>
        <begin position="1104"/>
        <end position="1118"/>
    </location>
</feature>
<feature type="domain" description="Endonuclease/exonuclease/phosphatase" evidence="2">
    <location>
        <begin position="411"/>
        <end position="617"/>
    </location>
</feature>
<reference evidence="3" key="1">
    <citation type="submission" date="2014-11" db="EMBL/GenBank/DDBJ databases">
        <title>Molecular phylogeny of cliff fern family Woodsiaceae with morphological implications.</title>
        <authorList>
            <person name="Shao Y.-Z."/>
            <person name="Wei R."/>
            <person name="Zhang X.-C."/>
        </authorList>
    </citation>
    <scope>NUCLEOTIDE SEQUENCE</scope>
</reference>
<feature type="compositionally biased region" description="Gly residues" evidence="1">
    <location>
        <begin position="312"/>
        <end position="325"/>
    </location>
</feature>
<dbReference type="InterPro" id="IPR036691">
    <property type="entry name" value="Endo/exonu/phosph_ase_sf"/>
</dbReference>
<feature type="region of interest" description="Disordered" evidence="1">
    <location>
        <begin position="953"/>
        <end position="1037"/>
    </location>
</feature>